<organism evidence="5 6">
    <name type="scientific">Haloferula chungangensis</name>
    <dbReference type="NCBI Taxonomy" id="1048331"/>
    <lineage>
        <taxon>Bacteria</taxon>
        <taxon>Pseudomonadati</taxon>
        <taxon>Verrucomicrobiota</taxon>
        <taxon>Verrucomicrobiia</taxon>
        <taxon>Verrucomicrobiales</taxon>
        <taxon>Verrucomicrobiaceae</taxon>
        <taxon>Haloferula</taxon>
    </lineage>
</organism>
<proteinExistence type="inferred from homology"/>
<dbReference type="EMBL" id="JBHTBS010000001">
    <property type="protein sequence ID" value="MFC7335666.1"/>
    <property type="molecule type" value="Genomic_DNA"/>
</dbReference>
<comment type="caution">
    <text evidence="5">The sequence shown here is derived from an EMBL/GenBank/DDBJ whole genome shotgun (WGS) entry which is preliminary data.</text>
</comment>
<feature type="signal peptide" evidence="3">
    <location>
        <begin position="1"/>
        <end position="23"/>
    </location>
</feature>
<dbReference type="InterPro" id="IPR000917">
    <property type="entry name" value="Sulfatase_N"/>
</dbReference>
<dbReference type="Pfam" id="PF00884">
    <property type="entry name" value="Sulfatase"/>
    <property type="match status" value="1"/>
</dbReference>
<dbReference type="PANTHER" id="PTHR42693">
    <property type="entry name" value="ARYLSULFATASE FAMILY MEMBER"/>
    <property type="match status" value="1"/>
</dbReference>
<reference evidence="6" key="1">
    <citation type="journal article" date="2019" name="Int. J. Syst. Evol. Microbiol.">
        <title>The Global Catalogue of Microorganisms (GCM) 10K type strain sequencing project: providing services to taxonomists for standard genome sequencing and annotation.</title>
        <authorList>
            <consortium name="The Broad Institute Genomics Platform"/>
            <consortium name="The Broad Institute Genome Sequencing Center for Infectious Disease"/>
            <person name="Wu L."/>
            <person name="Ma J."/>
        </authorList>
    </citation>
    <scope>NUCLEOTIDE SEQUENCE [LARGE SCALE GENOMIC DNA]</scope>
    <source>
        <strain evidence="6">CGMCC 4.1467</strain>
    </source>
</reference>
<feature type="domain" description="Sulfatase N-terminal" evidence="4">
    <location>
        <begin position="24"/>
        <end position="337"/>
    </location>
</feature>
<dbReference type="InterPro" id="IPR050738">
    <property type="entry name" value="Sulfatase"/>
</dbReference>
<gene>
    <name evidence="5" type="ORF">ACFQY0_00635</name>
</gene>
<evidence type="ECO:0000313" key="6">
    <source>
        <dbReference type="Proteomes" id="UP001596472"/>
    </source>
</evidence>
<sequence>MNIVFHRQILAVFLLCQALVSGAPNVILIVTDDQGYGDMGCHGHPLLKTPNLDRLHDEGVRLADYHVDPMCAPTRAALMMGRYAARTGVWSTLNGCYIPRSDEQSMAAIFKAGGYRTGMFGKWHLGDTFPYAAEHRGFEHVVRHEAGVVGEIPDWWNNDYFDDHYLVNGEWRAFEGYCTDVFFDEAMGFIGKADKRPFFCYLATNAVHSPFNVPAGDAAPYLAADQPEMRARFQGMVANFDRNLGRLMDFLDEKSLTEDTILIFMGDNGSSHGFDLGPDGVVTDGFNAGMRGKKTWVYDGGHRNACFIRHPKSGVTGGREVRGVTAHVDLLPTLIEWCALPKARNPLDGVSLLPQLKGDAVKAPERMMVVQNMQVVKPIKYKDFAVLDDRWRLVSRGRDGKPHAQLFNLDEDPEQVKDVAAQHPERIQTMLAAYDDWWEEMQPSYARVAAFVIGSDEENPVRLTAHSWRSDQRDLCYDQDHIRQGVKISDAYWPVEVEKAGRYRIELRRWPKEADTAIRAGLPAIVEGKGKRLTDARPAGLALPISQARLRIGGHDLSEQVTPSDKVIRFEVDLKKGPARLQADMIADDGQIWGAYYVLLERLGS</sequence>
<keyword evidence="3" id="KW-0732">Signal</keyword>
<dbReference type="PANTHER" id="PTHR42693:SF53">
    <property type="entry name" value="ENDO-4-O-SULFATASE"/>
    <property type="match status" value="1"/>
</dbReference>
<dbReference type="CDD" id="cd16146">
    <property type="entry name" value="ARS_like"/>
    <property type="match status" value="1"/>
</dbReference>
<name>A0ABW2L290_9BACT</name>
<protein>
    <submittedName>
        <fullName evidence="5">Arylsulfatase</fullName>
    </submittedName>
</protein>
<evidence type="ECO:0000259" key="4">
    <source>
        <dbReference type="Pfam" id="PF00884"/>
    </source>
</evidence>
<dbReference type="SUPFAM" id="SSF53649">
    <property type="entry name" value="Alkaline phosphatase-like"/>
    <property type="match status" value="1"/>
</dbReference>
<dbReference type="Proteomes" id="UP001596472">
    <property type="component" value="Unassembled WGS sequence"/>
</dbReference>
<evidence type="ECO:0000256" key="3">
    <source>
        <dbReference type="SAM" id="SignalP"/>
    </source>
</evidence>
<dbReference type="Gene3D" id="3.30.1120.10">
    <property type="match status" value="1"/>
</dbReference>
<feature type="chain" id="PRO_5045811040" evidence="3">
    <location>
        <begin position="24"/>
        <end position="605"/>
    </location>
</feature>
<keyword evidence="6" id="KW-1185">Reference proteome</keyword>
<comment type="similarity">
    <text evidence="1">Belongs to the sulfatase family.</text>
</comment>
<accession>A0ABW2L290</accession>
<keyword evidence="2" id="KW-0378">Hydrolase</keyword>
<dbReference type="Gene3D" id="3.40.720.10">
    <property type="entry name" value="Alkaline Phosphatase, subunit A"/>
    <property type="match status" value="1"/>
</dbReference>
<dbReference type="InterPro" id="IPR017850">
    <property type="entry name" value="Alkaline_phosphatase_core_sf"/>
</dbReference>
<dbReference type="RefSeq" id="WP_379708005.1">
    <property type="nucleotide sequence ID" value="NZ_JBHTBS010000001.1"/>
</dbReference>
<evidence type="ECO:0000256" key="1">
    <source>
        <dbReference type="ARBA" id="ARBA00008779"/>
    </source>
</evidence>
<evidence type="ECO:0000313" key="5">
    <source>
        <dbReference type="EMBL" id="MFC7335666.1"/>
    </source>
</evidence>
<evidence type="ECO:0000256" key="2">
    <source>
        <dbReference type="ARBA" id="ARBA00022801"/>
    </source>
</evidence>